<name>A0A8H5C5X4_9AGAR</name>
<gene>
    <name evidence="2" type="ORF">D9611_011783</name>
</gene>
<organism evidence="2 3">
    <name type="scientific">Ephemerocybe angulata</name>
    <dbReference type="NCBI Taxonomy" id="980116"/>
    <lineage>
        <taxon>Eukaryota</taxon>
        <taxon>Fungi</taxon>
        <taxon>Dikarya</taxon>
        <taxon>Basidiomycota</taxon>
        <taxon>Agaricomycotina</taxon>
        <taxon>Agaricomycetes</taxon>
        <taxon>Agaricomycetidae</taxon>
        <taxon>Agaricales</taxon>
        <taxon>Agaricineae</taxon>
        <taxon>Psathyrellaceae</taxon>
        <taxon>Ephemerocybe</taxon>
    </lineage>
</organism>
<feature type="signal peptide" evidence="1">
    <location>
        <begin position="1"/>
        <end position="19"/>
    </location>
</feature>
<sequence length="57" mass="5948">MHFCSLLVTVVAVATLAVASPKPQQVGCREVFFPDDCAPGEVKCDAAGSIMICCQSC</sequence>
<keyword evidence="3" id="KW-1185">Reference proteome</keyword>
<dbReference type="Proteomes" id="UP000541558">
    <property type="component" value="Unassembled WGS sequence"/>
</dbReference>
<feature type="chain" id="PRO_5034318585" evidence="1">
    <location>
        <begin position="20"/>
        <end position="57"/>
    </location>
</feature>
<evidence type="ECO:0000313" key="2">
    <source>
        <dbReference type="EMBL" id="KAF5335304.1"/>
    </source>
</evidence>
<dbReference type="OrthoDB" id="3009117at2759"/>
<protein>
    <submittedName>
        <fullName evidence="2">Uncharacterized protein</fullName>
    </submittedName>
</protein>
<comment type="caution">
    <text evidence="2">The sequence shown here is derived from an EMBL/GenBank/DDBJ whole genome shotgun (WGS) entry which is preliminary data.</text>
</comment>
<dbReference type="EMBL" id="JAACJK010000063">
    <property type="protein sequence ID" value="KAF5335304.1"/>
    <property type="molecule type" value="Genomic_DNA"/>
</dbReference>
<evidence type="ECO:0000256" key="1">
    <source>
        <dbReference type="SAM" id="SignalP"/>
    </source>
</evidence>
<keyword evidence="1" id="KW-0732">Signal</keyword>
<accession>A0A8H5C5X4</accession>
<dbReference type="AlphaFoldDB" id="A0A8H5C5X4"/>
<evidence type="ECO:0000313" key="3">
    <source>
        <dbReference type="Proteomes" id="UP000541558"/>
    </source>
</evidence>
<reference evidence="2 3" key="1">
    <citation type="journal article" date="2020" name="ISME J.">
        <title>Uncovering the hidden diversity of litter-decomposition mechanisms in mushroom-forming fungi.</title>
        <authorList>
            <person name="Floudas D."/>
            <person name="Bentzer J."/>
            <person name="Ahren D."/>
            <person name="Johansson T."/>
            <person name="Persson P."/>
            <person name="Tunlid A."/>
        </authorList>
    </citation>
    <scope>NUCLEOTIDE SEQUENCE [LARGE SCALE GENOMIC DNA]</scope>
    <source>
        <strain evidence="2 3">CBS 175.51</strain>
    </source>
</reference>
<proteinExistence type="predicted"/>